<feature type="compositionally biased region" description="Basic and acidic residues" evidence="1">
    <location>
        <begin position="265"/>
        <end position="290"/>
    </location>
</feature>
<dbReference type="HOGENOM" id="CLU_095347_0_0_0"/>
<name>F0RPF3_DEIPM</name>
<dbReference type="OrthoDB" id="120660at2"/>
<organism evidence="3 4">
    <name type="scientific">Deinococcus proteolyticus (strain ATCC 35074 / DSM 20540 / JCM 6276 / NBRC 101906 / NCIMB 13154 / VKM Ac-1939 / CCM 2703 / MRP)</name>
    <dbReference type="NCBI Taxonomy" id="693977"/>
    <lineage>
        <taxon>Bacteria</taxon>
        <taxon>Thermotogati</taxon>
        <taxon>Deinococcota</taxon>
        <taxon>Deinococci</taxon>
        <taxon>Deinococcales</taxon>
        <taxon>Deinococcaceae</taxon>
        <taxon>Deinococcus</taxon>
    </lineage>
</organism>
<dbReference type="InterPro" id="IPR018960">
    <property type="entry name" value="DUF1990"/>
</dbReference>
<accession>F0RPF3</accession>
<dbReference type="Proteomes" id="UP000007718">
    <property type="component" value="Plasmid pDEIPR01"/>
</dbReference>
<protein>
    <recommendedName>
        <fullName evidence="2">DUF1990 domain-containing protein</fullName>
    </recommendedName>
</protein>
<proteinExistence type="predicted"/>
<feature type="domain" description="DUF1990" evidence="2">
    <location>
        <begin position="64"/>
        <end position="227"/>
    </location>
</feature>
<sequence>MTRSGGARRLSHLGRLGALGQLRQPLSPEEQRRQLYERQSYRLQQYLSAKPNFDPSRLSEYTAATGWHVDDYEQDLMPESPGAPWPDGSFQAARQVLQNYTFPPPDLITGIFTPDTPLEERVMVLRGRFLLFTFWFGVKVSRVVDEIRDLPGGGQEAVWGYSYQTLEGHYEMGQIDFTIHKVLDTGRVTLRIHAVSRTGHIPNLIYRIGFRVFGRYLQRRFAYSSMRRLKEQVGDMLREGRLTPPPSQTPVQPAQPGDLPPQVEQHLDEQTGSHLSEDRQSSPADQAEKS</sequence>
<evidence type="ECO:0000313" key="4">
    <source>
        <dbReference type="Proteomes" id="UP000007718"/>
    </source>
</evidence>
<geneLocation type="plasmid" evidence="3 4">
    <name>pDEIPR01</name>
</geneLocation>
<keyword evidence="3" id="KW-0614">Plasmid</keyword>
<feature type="region of interest" description="Disordered" evidence="1">
    <location>
        <begin position="238"/>
        <end position="290"/>
    </location>
</feature>
<dbReference type="RefSeq" id="WP_013622991.1">
    <property type="nucleotide sequence ID" value="NC_015169.1"/>
</dbReference>
<evidence type="ECO:0000313" key="3">
    <source>
        <dbReference type="EMBL" id="ADY27259.1"/>
    </source>
</evidence>
<keyword evidence="4" id="KW-1185">Reference proteome</keyword>
<gene>
    <name evidence="3" type="ordered locus">Deipr_2129</name>
</gene>
<dbReference type="EMBL" id="CP002537">
    <property type="protein sequence ID" value="ADY27259.1"/>
    <property type="molecule type" value="Genomic_DNA"/>
</dbReference>
<evidence type="ECO:0000256" key="1">
    <source>
        <dbReference type="SAM" id="MobiDB-lite"/>
    </source>
</evidence>
<dbReference type="KEGG" id="dpt:Deipr_2129"/>
<dbReference type="AlphaFoldDB" id="F0RPF3"/>
<reference evidence="3 4" key="1">
    <citation type="submission" date="2011-02" db="EMBL/GenBank/DDBJ databases">
        <title>The complete sequence of plasmid1 of Deinococcus proteolyticus DSM 20540.</title>
        <authorList>
            <consortium name="US DOE Joint Genome Institute (JGI-PGF)"/>
            <person name="Lucas S."/>
            <person name="Copeland A."/>
            <person name="Lapidus A."/>
            <person name="Bruce D."/>
            <person name="Goodwin L."/>
            <person name="Pitluck S."/>
            <person name="Kyrpides N."/>
            <person name="Mavromatis K."/>
            <person name="Pagani I."/>
            <person name="Ivanova N."/>
            <person name="Ovchinnikova G."/>
            <person name="Zeytun A."/>
            <person name="Detter J.C."/>
            <person name="Han C."/>
            <person name="Land M."/>
            <person name="Hauser L."/>
            <person name="Markowitz V."/>
            <person name="Cheng J.-F."/>
            <person name="Hugenholtz P."/>
            <person name="Woyke T."/>
            <person name="Wu D."/>
            <person name="Pukall R."/>
            <person name="Steenblock K."/>
            <person name="Brambilla E."/>
            <person name="Klenk H.-P."/>
            <person name="Eisen J.A."/>
        </authorList>
    </citation>
    <scope>NUCLEOTIDE SEQUENCE [LARGE SCALE GENOMIC DNA]</scope>
    <source>
        <strain evidence="4">ATCC 35074 / DSM 20540 / JCM 6276 / NBRC 101906 / NCIMB 13154 / VKM Ac-1939 / CCM 2703 / MRP</strain>
        <plasmid evidence="4">Plasmid pDEIPR01</plasmid>
    </source>
</reference>
<evidence type="ECO:0000259" key="2">
    <source>
        <dbReference type="Pfam" id="PF09348"/>
    </source>
</evidence>
<dbReference type="Pfam" id="PF09348">
    <property type="entry name" value="DUF1990"/>
    <property type="match status" value="1"/>
</dbReference>